<protein>
    <recommendedName>
        <fullName evidence="2">EF-hand domain-containing protein</fullName>
    </recommendedName>
</protein>
<dbReference type="EMBL" id="JAYXHS010000003">
    <property type="protein sequence ID" value="MEC5387246.1"/>
    <property type="molecule type" value="Genomic_DNA"/>
</dbReference>
<keyword evidence="1" id="KW-0472">Membrane</keyword>
<dbReference type="PROSITE" id="PS00018">
    <property type="entry name" value="EF_HAND_1"/>
    <property type="match status" value="1"/>
</dbReference>
<keyword evidence="1" id="KW-0812">Transmembrane</keyword>
<feature type="transmembrane region" description="Helical" evidence="1">
    <location>
        <begin position="40"/>
        <end position="59"/>
    </location>
</feature>
<evidence type="ECO:0000313" key="3">
    <source>
        <dbReference type="EMBL" id="MEC5387246.1"/>
    </source>
</evidence>
<feature type="transmembrane region" description="Helical" evidence="1">
    <location>
        <begin position="278"/>
        <end position="297"/>
    </location>
</feature>
<keyword evidence="4" id="KW-1185">Reference proteome</keyword>
<dbReference type="RefSeq" id="WP_327600222.1">
    <property type="nucleotide sequence ID" value="NZ_JAYXHS010000003.1"/>
</dbReference>
<dbReference type="InterPro" id="IPR002048">
    <property type="entry name" value="EF_hand_dom"/>
</dbReference>
<keyword evidence="1" id="KW-1133">Transmembrane helix</keyword>
<accession>A0ABU6K6M9</accession>
<dbReference type="PROSITE" id="PS50222">
    <property type="entry name" value="EF_HAND_2"/>
    <property type="match status" value="1"/>
</dbReference>
<evidence type="ECO:0000256" key="1">
    <source>
        <dbReference type="SAM" id="Phobius"/>
    </source>
</evidence>
<proteinExistence type="predicted"/>
<name>A0ABU6K6M9_9RHOO</name>
<comment type="caution">
    <text evidence="3">The sequence shown here is derived from an EMBL/GenBank/DDBJ whole genome shotgun (WGS) entry which is preliminary data.</text>
</comment>
<reference evidence="3 4" key="1">
    <citation type="submission" date="2024-01" db="EMBL/GenBank/DDBJ databases">
        <title>Uliginosibacterium soil sp. nov.</title>
        <authorList>
            <person name="Lv Y."/>
        </authorList>
    </citation>
    <scope>NUCLEOTIDE SEQUENCE [LARGE SCALE GENOMIC DNA]</scope>
    <source>
        <strain evidence="3 4">H3</strain>
    </source>
</reference>
<dbReference type="InterPro" id="IPR018247">
    <property type="entry name" value="EF_Hand_1_Ca_BS"/>
</dbReference>
<sequence length="306" mass="34096">MLFSQLGLHRYTTRALPFCAQLCLAGIAAGAQAGTSAWLAVLLLGVISIAAWLGALRTLHTISATPLSRIASAAQGYVALQGRGRALAGVPLLSPYNGLPVLWYRLHIEERDGDGAWQSVNQDQSDACLLLEDDSGRCAIDPHDADVHTAQRETETRGDMRYTHWCLTEHTPLFVLGEFHTLQGETLNQTERETIKQILADWKHDRPELLRRFDLNGDGDLSEEEWELARSEAGREARRQRIEADQAAALHMVKQPRDSRPFLISAVKPWRLKLPHRAWCVWHAAMFLVSCIAIAMLQQTGTLALP</sequence>
<evidence type="ECO:0000313" key="4">
    <source>
        <dbReference type="Proteomes" id="UP001331561"/>
    </source>
</evidence>
<feature type="domain" description="EF-hand" evidence="2">
    <location>
        <begin position="208"/>
        <end position="236"/>
    </location>
</feature>
<evidence type="ECO:0000259" key="2">
    <source>
        <dbReference type="PROSITE" id="PS50222"/>
    </source>
</evidence>
<dbReference type="Proteomes" id="UP001331561">
    <property type="component" value="Unassembled WGS sequence"/>
</dbReference>
<gene>
    <name evidence="3" type="ORF">VVD49_16065</name>
</gene>
<organism evidence="3 4">
    <name type="scientific">Uliginosibacterium silvisoli</name>
    <dbReference type="NCBI Taxonomy" id="3114758"/>
    <lineage>
        <taxon>Bacteria</taxon>
        <taxon>Pseudomonadati</taxon>
        <taxon>Pseudomonadota</taxon>
        <taxon>Betaproteobacteria</taxon>
        <taxon>Rhodocyclales</taxon>
        <taxon>Zoogloeaceae</taxon>
        <taxon>Uliginosibacterium</taxon>
    </lineage>
</organism>